<sequence length="116" mass="13283">MLPTLSQSGDYIFIDKLASKKKYRKGKIVIAKPQKLFFPNYESKNNYKVCKRIVGEPGDIIIVPFIMDDFLNGNLVPEGHVWLQGDNIYDSVDSRDYGPVPIKDIDGIVRFKVVQY</sequence>
<comment type="caution">
    <text evidence="8">The sequence shown here is derived from an EMBL/GenBank/DDBJ whole genome shotgun (WGS) entry which is preliminary data.</text>
</comment>
<feature type="domain" description="Peptidase S26" evidence="7">
    <location>
        <begin position="1"/>
        <end position="62"/>
    </location>
</feature>
<dbReference type="STRING" id="1754192.A0A1Y1X9E8"/>
<gene>
    <name evidence="8" type="ORF">BCR32DRAFT_231980</name>
</gene>
<dbReference type="SUPFAM" id="SSF51306">
    <property type="entry name" value="LexA/Signal peptidase"/>
    <property type="match status" value="1"/>
</dbReference>
<dbReference type="PANTHER" id="PTHR12383:SF16">
    <property type="entry name" value="MITOCHONDRIAL INNER MEMBRANE PROTEASE SUBUNIT 1"/>
    <property type="match status" value="1"/>
</dbReference>
<dbReference type="Proteomes" id="UP000193944">
    <property type="component" value="Unassembled WGS sequence"/>
</dbReference>
<dbReference type="InterPro" id="IPR000223">
    <property type="entry name" value="Pept_S26A_signal_pept_1"/>
</dbReference>
<dbReference type="Pfam" id="PF10502">
    <property type="entry name" value="Peptidase_S26"/>
    <property type="match status" value="2"/>
</dbReference>
<dbReference type="PANTHER" id="PTHR12383">
    <property type="entry name" value="PROTEASE FAMILY S26 MITOCHONDRIAL INNER MEMBRANE PROTEASE-RELATED"/>
    <property type="match status" value="1"/>
</dbReference>
<comment type="subcellular location">
    <subcellularLocation>
        <location evidence="1">Mitochondrion inner membrane</location>
    </subcellularLocation>
</comment>
<dbReference type="Gene3D" id="2.10.109.10">
    <property type="entry name" value="Umud Fragment, subunit A"/>
    <property type="match status" value="1"/>
</dbReference>
<dbReference type="PROSITE" id="PS00760">
    <property type="entry name" value="SPASE_I_2"/>
    <property type="match status" value="1"/>
</dbReference>
<dbReference type="OrthoDB" id="308440at2759"/>
<dbReference type="PRINTS" id="PR00727">
    <property type="entry name" value="LEADERPTASE"/>
</dbReference>
<evidence type="ECO:0000256" key="3">
    <source>
        <dbReference type="ARBA" id="ARBA00022801"/>
    </source>
</evidence>
<keyword evidence="2" id="KW-0999">Mitochondrion inner membrane</keyword>
<accession>A0A1Y1X9E8</accession>
<proteinExistence type="inferred from homology"/>
<dbReference type="GO" id="GO:0006627">
    <property type="term" value="P:protein processing involved in protein targeting to mitochondrion"/>
    <property type="evidence" value="ECO:0007669"/>
    <property type="project" value="TreeGrafter"/>
</dbReference>
<evidence type="ECO:0000256" key="4">
    <source>
        <dbReference type="ARBA" id="ARBA00023128"/>
    </source>
</evidence>
<evidence type="ECO:0000256" key="5">
    <source>
        <dbReference type="ARBA" id="ARBA00023136"/>
    </source>
</evidence>
<evidence type="ECO:0000313" key="8">
    <source>
        <dbReference type="EMBL" id="ORX82367.1"/>
    </source>
</evidence>
<evidence type="ECO:0000313" key="9">
    <source>
        <dbReference type="Proteomes" id="UP000193944"/>
    </source>
</evidence>
<dbReference type="CDD" id="cd06530">
    <property type="entry name" value="S26_SPase_I"/>
    <property type="match status" value="1"/>
</dbReference>
<name>A0A1Y1X9E8_9FUNG</name>
<dbReference type="GO" id="GO:0004252">
    <property type="term" value="F:serine-type endopeptidase activity"/>
    <property type="evidence" value="ECO:0007669"/>
    <property type="project" value="InterPro"/>
</dbReference>
<evidence type="ECO:0000256" key="1">
    <source>
        <dbReference type="ARBA" id="ARBA00004273"/>
    </source>
</evidence>
<dbReference type="AlphaFoldDB" id="A0A1Y1X9E8"/>
<keyword evidence="3" id="KW-0378">Hydrolase</keyword>
<feature type="domain" description="Peptidase S26" evidence="7">
    <location>
        <begin position="69"/>
        <end position="113"/>
    </location>
</feature>
<evidence type="ECO:0000259" key="7">
    <source>
        <dbReference type="Pfam" id="PF10502"/>
    </source>
</evidence>
<evidence type="ECO:0000256" key="6">
    <source>
        <dbReference type="ARBA" id="ARBA00038445"/>
    </source>
</evidence>
<dbReference type="GO" id="GO:0006465">
    <property type="term" value="P:signal peptide processing"/>
    <property type="evidence" value="ECO:0007669"/>
    <property type="project" value="InterPro"/>
</dbReference>
<reference evidence="8 9" key="2">
    <citation type="submission" date="2016-08" db="EMBL/GenBank/DDBJ databases">
        <title>Pervasive Adenine N6-methylation of Active Genes in Fungi.</title>
        <authorList>
            <consortium name="DOE Joint Genome Institute"/>
            <person name="Mondo S.J."/>
            <person name="Dannebaum R.O."/>
            <person name="Kuo R.C."/>
            <person name="Labutti K."/>
            <person name="Haridas S."/>
            <person name="Kuo A."/>
            <person name="Salamov A."/>
            <person name="Ahrendt S.R."/>
            <person name="Lipzen A."/>
            <person name="Sullivan W."/>
            <person name="Andreopoulos W.B."/>
            <person name="Clum A."/>
            <person name="Lindquist E."/>
            <person name="Daum C."/>
            <person name="Ramamoorthy G.K."/>
            <person name="Gryganskyi A."/>
            <person name="Culley D."/>
            <person name="Magnuson J.K."/>
            <person name="James T.Y."/>
            <person name="O'Malley M.A."/>
            <person name="Stajich J.E."/>
            <person name="Spatafora J.W."/>
            <person name="Visel A."/>
            <person name="Grigoriev I.V."/>
        </authorList>
    </citation>
    <scope>NUCLEOTIDE SEQUENCE [LARGE SCALE GENOMIC DNA]</scope>
    <source>
        <strain evidence="8 9">S4</strain>
    </source>
</reference>
<dbReference type="InterPro" id="IPR019757">
    <property type="entry name" value="Pept_S26A_signal_pept_1_Lys-AS"/>
</dbReference>
<keyword evidence="9" id="KW-1185">Reference proteome</keyword>
<dbReference type="InterPro" id="IPR019533">
    <property type="entry name" value="Peptidase_S26"/>
</dbReference>
<keyword evidence="5" id="KW-0472">Membrane</keyword>
<dbReference type="InterPro" id="IPR036286">
    <property type="entry name" value="LexA/Signal_pep-like_sf"/>
</dbReference>
<evidence type="ECO:0000256" key="2">
    <source>
        <dbReference type="ARBA" id="ARBA00022792"/>
    </source>
</evidence>
<protein>
    <submittedName>
        <fullName evidence="8">LexA/Signal peptidase</fullName>
    </submittedName>
</protein>
<organism evidence="8 9">
    <name type="scientific">Anaeromyces robustus</name>
    <dbReference type="NCBI Taxonomy" id="1754192"/>
    <lineage>
        <taxon>Eukaryota</taxon>
        <taxon>Fungi</taxon>
        <taxon>Fungi incertae sedis</taxon>
        <taxon>Chytridiomycota</taxon>
        <taxon>Chytridiomycota incertae sedis</taxon>
        <taxon>Neocallimastigomycetes</taxon>
        <taxon>Neocallimastigales</taxon>
        <taxon>Neocallimastigaceae</taxon>
        <taxon>Anaeromyces</taxon>
    </lineage>
</organism>
<comment type="similarity">
    <text evidence="6">Belongs to the peptidase S26 family. IMP1 subfamily.</text>
</comment>
<dbReference type="InterPro" id="IPR052064">
    <property type="entry name" value="Mito_IMP1_subunit"/>
</dbReference>
<dbReference type="EMBL" id="MCFG01000096">
    <property type="protein sequence ID" value="ORX82367.1"/>
    <property type="molecule type" value="Genomic_DNA"/>
</dbReference>
<reference evidence="8 9" key="1">
    <citation type="submission" date="2016-08" db="EMBL/GenBank/DDBJ databases">
        <title>A Parts List for Fungal Cellulosomes Revealed by Comparative Genomics.</title>
        <authorList>
            <consortium name="DOE Joint Genome Institute"/>
            <person name="Haitjema C.H."/>
            <person name="Gilmore S.P."/>
            <person name="Henske J.K."/>
            <person name="Solomon K.V."/>
            <person name="De Groot R."/>
            <person name="Kuo A."/>
            <person name="Mondo S.J."/>
            <person name="Salamov A.A."/>
            <person name="Labutti K."/>
            <person name="Zhao Z."/>
            <person name="Chiniquy J."/>
            <person name="Barry K."/>
            <person name="Brewer H.M."/>
            <person name="Purvine S.O."/>
            <person name="Wright A.T."/>
            <person name="Boxma B."/>
            <person name="Van Alen T."/>
            <person name="Hackstein J.H."/>
            <person name="Baker S.E."/>
            <person name="Grigoriev I.V."/>
            <person name="O'Malley M.A."/>
        </authorList>
    </citation>
    <scope>NUCLEOTIDE SEQUENCE [LARGE SCALE GENOMIC DNA]</scope>
    <source>
        <strain evidence="8 9">S4</strain>
    </source>
</reference>
<dbReference type="GO" id="GO:0042720">
    <property type="term" value="C:mitochondrial inner membrane peptidase complex"/>
    <property type="evidence" value="ECO:0007669"/>
    <property type="project" value="TreeGrafter"/>
</dbReference>
<keyword evidence="4" id="KW-0496">Mitochondrion</keyword>